<dbReference type="Pfam" id="PF01890">
    <property type="entry name" value="CbiG_C"/>
    <property type="match status" value="1"/>
</dbReference>
<evidence type="ECO:0000259" key="1">
    <source>
        <dbReference type="Pfam" id="PF01890"/>
    </source>
</evidence>
<proteinExistence type="predicted"/>
<accession>A0A5J6QIR8</accession>
<evidence type="ECO:0000313" key="3">
    <source>
        <dbReference type="Proteomes" id="UP000327179"/>
    </source>
</evidence>
<dbReference type="InterPro" id="IPR052553">
    <property type="entry name" value="CbiG_hydrolase"/>
</dbReference>
<dbReference type="Proteomes" id="UP000327179">
    <property type="component" value="Chromosome"/>
</dbReference>
<keyword evidence="3" id="KW-1185">Reference proteome</keyword>
<dbReference type="SUPFAM" id="SSF159664">
    <property type="entry name" value="CobE/GbiG C-terminal domain-like"/>
    <property type="match status" value="1"/>
</dbReference>
<name>A0A5J6QIR8_9GAMM</name>
<dbReference type="PANTHER" id="PTHR37477">
    <property type="entry name" value="COBALT-PRECORRIN-5A HYDROLASE"/>
    <property type="match status" value="1"/>
</dbReference>
<protein>
    <submittedName>
        <fullName evidence="2">Cobalamin biosynthesis protein</fullName>
    </submittedName>
</protein>
<dbReference type="RefSeq" id="WP_151131604.1">
    <property type="nucleotide sequence ID" value="NZ_CP043311.1"/>
</dbReference>
<dbReference type="EMBL" id="CP043311">
    <property type="protein sequence ID" value="QEY61091.1"/>
    <property type="molecule type" value="Genomic_DNA"/>
</dbReference>
<dbReference type="PANTHER" id="PTHR37477:SF1">
    <property type="entry name" value="COBALT-PRECORRIN-5A HYDROLASE"/>
    <property type="match status" value="1"/>
</dbReference>
<dbReference type="GO" id="GO:0009236">
    <property type="term" value="P:cobalamin biosynthetic process"/>
    <property type="evidence" value="ECO:0007669"/>
    <property type="project" value="InterPro"/>
</dbReference>
<sequence>MKLVAGLGCRRGCPADELQGLLLQCLAEAGASLDELVALASSEVKAAEPGLSALAERLGLSLYFLPVDMLAAREACLSRPSERVQEAVGSPGVAEAAALAQAEALFDGHASLLIDKRRSASATCALACIPQEAEQP</sequence>
<gene>
    <name evidence="2" type="ORF">FXN65_03175</name>
</gene>
<feature type="domain" description="CobE/GbiG C-terminal" evidence="1">
    <location>
        <begin position="3"/>
        <end position="127"/>
    </location>
</feature>
<dbReference type="InterPro" id="IPR036518">
    <property type="entry name" value="CobE/GbiG_C_sf"/>
</dbReference>
<reference evidence="2 3" key="1">
    <citation type="submission" date="2019-08" db="EMBL/GenBank/DDBJ databases">
        <title>Whole-genome Sequencing of e-waste polymer degrading bacterium Pseudomonas sp. strain PE08.</title>
        <authorList>
            <person name="Kirdat K."/>
            <person name="Debbarma P."/>
            <person name="Narawade N."/>
            <person name="Suyal D."/>
            <person name="Thorat V."/>
            <person name="Shouche Y."/>
            <person name="Goel R."/>
            <person name="Yadav A."/>
        </authorList>
    </citation>
    <scope>NUCLEOTIDE SEQUENCE [LARGE SCALE GENOMIC DNA]</scope>
    <source>
        <strain evidence="2 3">PE08</strain>
    </source>
</reference>
<dbReference type="Gene3D" id="3.30.420.180">
    <property type="entry name" value="CobE/GbiG C-terminal domain"/>
    <property type="match status" value="1"/>
</dbReference>
<dbReference type="AlphaFoldDB" id="A0A5J6QIR8"/>
<dbReference type="KEGG" id="plal:FXN65_03175"/>
<dbReference type="InterPro" id="IPR002750">
    <property type="entry name" value="CobE/GbiG_C"/>
</dbReference>
<organism evidence="2 3">
    <name type="scientific">Metapseudomonas lalkuanensis</name>
    <dbReference type="NCBI Taxonomy" id="2604832"/>
    <lineage>
        <taxon>Bacteria</taxon>
        <taxon>Pseudomonadati</taxon>
        <taxon>Pseudomonadota</taxon>
        <taxon>Gammaproteobacteria</taxon>
        <taxon>Pseudomonadales</taxon>
        <taxon>Pseudomonadaceae</taxon>
        <taxon>Metapseudomonas</taxon>
    </lineage>
</organism>
<evidence type="ECO:0000313" key="2">
    <source>
        <dbReference type="EMBL" id="QEY61091.1"/>
    </source>
</evidence>